<evidence type="ECO:0000313" key="3">
    <source>
        <dbReference type="Proteomes" id="UP000008694"/>
    </source>
</evidence>
<dbReference type="EMBL" id="GL348716">
    <property type="protein sequence ID" value="EFH54998.1"/>
    <property type="molecule type" value="Genomic_DNA"/>
</dbReference>
<reference evidence="3" key="1">
    <citation type="journal article" date="2011" name="Nat. Genet.">
        <title>The Arabidopsis lyrata genome sequence and the basis of rapid genome size change.</title>
        <authorList>
            <person name="Hu T.T."/>
            <person name="Pattyn P."/>
            <person name="Bakker E.G."/>
            <person name="Cao J."/>
            <person name="Cheng J.-F."/>
            <person name="Clark R.M."/>
            <person name="Fahlgren N."/>
            <person name="Fawcett J.A."/>
            <person name="Grimwood J."/>
            <person name="Gundlach H."/>
            <person name="Haberer G."/>
            <person name="Hollister J.D."/>
            <person name="Ossowski S."/>
            <person name="Ottilar R.P."/>
            <person name="Salamov A.A."/>
            <person name="Schneeberger K."/>
            <person name="Spannagl M."/>
            <person name="Wang X."/>
            <person name="Yang L."/>
            <person name="Nasrallah M.E."/>
            <person name="Bergelson J."/>
            <person name="Carrington J.C."/>
            <person name="Gaut B.S."/>
            <person name="Schmutz J."/>
            <person name="Mayer K.F.X."/>
            <person name="Van de Peer Y."/>
            <person name="Grigoriev I.V."/>
            <person name="Nordborg M."/>
            <person name="Weigel D."/>
            <person name="Guo Y.-L."/>
        </authorList>
    </citation>
    <scope>NUCLEOTIDE SEQUENCE [LARGE SCALE GENOMIC DNA]</scope>
    <source>
        <strain evidence="3">cv. MN47</strain>
    </source>
</reference>
<feature type="region of interest" description="Disordered" evidence="1">
    <location>
        <begin position="25"/>
        <end position="82"/>
    </location>
</feature>
<evidence type="ECO:0000256" key="1">
    <source>
        <dbReference type="SAM" id="MobiDB-lite"/>
    </source>
</evidence>
<accession>D7LHI5</accession>
<proteinExistence type="predicted"/>
<dbReference type="Proteomes" id="UP000008694">
    <property type="component" value="Unassembled WGS sequence"/>
</dbReference>
<evidence type="ECO:0000313" key="2">
    <source>
        <dbReference type="EMBL" id="EFH54998.1"/>
    </source>
</evidence>
<dbReference type="Gramene" id="scaffold_400448.1">
    <property type="protein sequence ID" value="scaffold_400448.1"/>
    <property type="gene ID" value="scaffold_400448.1"/>
</dbReference>
<organism evidence="3">
    <name type="scientific">Arabidopsis lyrata subsp. lyrata</name>
    <name type="common">Lyre-leaved rock-cress</name>
    <dbReference type="NCBI Taxonomy" id="81972"/>
    <lineage>
        <taxon>Eukaryota</taxon>
        <taxon>Viridiplantae</taxon>
        <taxon>Streptophyta</taxon>
        <taxon>Embryophyta</taxon>
        <taxon>Tracheophyta</taxon>
        <taxon>Spermatophyta</taxon>
        <taxon>Magnoliopsida</taxon>
        <taxon>eudicotyledons</taxon>
        <taxon>Gunneridae</taxon>
        <taxon>Pentapetalae</taxon>
        <taxon>rosids</taxon>
        <taxon>malvids</taxon>
        <taxon>Brassicales</taxon>
        <taxon>Brassicaceae</taxon>
        <taxon>Camelineae</taxon>
        <taxon>Arabidopsis</taxon>
    </lineage>
</organism>
<protein>
    <submittedName>
        <fullName evidence="2">Uncharacterized protein</fullName>
    </submittedName>
</protein>
<name>D7LHI5_ARALL</name>
<dbReference type="HOGENOM" id="CLU_1847836_0_0_1"/>
<sequence length="139" mass="15149">MRKSKVPKSNSANLEQAYRSLISASRGLSRTLSPSLPESQPPPPQLESQSPSMVVSSFPAPVTPSPPSQEEIQTRSRNREEIRRVHDCYKRLKSSIGQRDGGGCSANLEQAYRSLISASRGLSRTLSPSLSFDLVLPIG</sequence>
<keyword evidence="3" id="KW-1185">Reference proteome</keyword>
<gene>
    <name evidence="2" type="ORF">ARALYDRAFT_900947</name>
</gene>
<dbReference type="AlphaFoldDB" id="D7LHI5"/>
<feature type="compositionally biased region" description="Basic and acidic residues" evidence="1">
    <location>
        <begin position="72"/>
        <end position="82"/>
    </location>
</feature>